<protein>
    <submittedName>
        <fullName evidence="1">Uncharacterized protein</fullName>
    </submittedName>
</protein>
<reference evidence="1" key="1">
    <citation type="submission" date="2021-02" db="EMBL/GenBank/DDBJ databases">
        <title>Natronogracilivirga saccharolytica gen. nov. sp. nov. a new anaerobic, haloalkiliphilic carbohydrate-fermenting bacterium from soda lake and proposing of Cyclonatronumiaceae fam. nov. in the phylum Balneolaeota.</title>
        <authorList>
            <person name="Zhilina T.N."/>
            <person name="Sorokin D.Y."/>
            <person name="Zavarzina D.G."/>
            <person name="Toshchakov S.V."/>
            <person name="Kublanov I.V."/>
        </authorList>
    </citation>
    <scope>NUCLEOTIDE SEQUENCE</scope>
    <source>
        <strain evidence="1">Z-1702</strain>
    </source>
</reference>
<sequence length="80" mass="9455">MSYGDKDGFHEITFVPFDASVIQPATLFDHPGSRVVLHLGQSYLHRITDFDPFQRHLDYRGFSPRNISEFENQIDRFRMH</sequence>
<name>A0A8J7RTL8_9BACT</name>
<organism evidence="1 2">
    <name type="scientific">Natronogracilivirga saccharolytica</name>
    <dbReference type="NCBI Taxonomy" id="2812953"/>
    <lineage>
        <taxon>Bacteria</taxon>
        <taxon>Pseudomonadati</taxon>
        <taxon>Balneolota</taxon>
        <taxon>Balneolia</taxon>
        <taxon>Balneolales</taxon>
        <taxon>Cyclonatronaceae</taxon>
        <taxon>Natronogracilivirga</taxon>
    </lineage>
</organism>
<comment type="caution">
    <text evidence="1">The sequence shown here is derived from an EMBL/GenBank/DDBJ whole genome shotgun (WGS) entry which is preliminary data.</text>
</comment>
<dbReference type="EMBL" id="JAFIDN010000012">
    <property type="protein sequence ID" value="MBP3193664.1"/>
    <property type="molecule type" value="Genomic_DNA"/>
</dbReference>
<accession>A0A8J7RTL8</accession>
<proteinExistence type="predicted"/>
<evidence type="ECO:0000313" key="1">
    <source>
        <dbReference type="EMBL" id="MBP3193664.1"/>
    </source>
</evidence>
<gene>
    <name evidence="1" type="ORF">NATSA_13390</name>
</gene>
<dbReference type="AlphaFoldDB" id="A0A8J7RTL8"/>
<dbReference type="RefSeq" id="WP_210513118.1">
    <property type="nucleotide sequence ID" value="NZ_JAFIDN010000012.1"/>
</dbReference>
<evidence type="ECO:0000313" key="2">
    <source>
        <dbReference type="Proteomes" id="UP000673975"/>
    </source>
</evidence>
<dbReference type="Proteomes" id="UP000673975">
    <property type="component" value="Unassembled WGS sequence"/>
</dbReference>
<keyword evidence="2" id="KW-1185">Reference proteome</keyword>